<dbReference type="CDD" id="cd10568">
    <property type="entry name" value="SWIB_like"/>
    <property type="match status" value="1"/>
</dbReference>
<dbReference type="PANTHER" id="PTHR13844">
    <property type="entry name" value="SWI/SNF-RELATED MATRIX-ASSOCIATED ACTIN-DEPENDENT REGULATOR OF CHROMATIN SUBFAMILY D"/>
    <property type="match status" value="1"/>
</dbReference>
<feature type="domain" description="DM2" evidence="1">
    <location>
        <begin position="184"/>
        <end position="261"/>
    </location>
</feature>
<dbReference type="SMART" id="SM00151">
    <property type="entry name" value="SWIB"/>
    <property type="match status" value="1"/>
</dbReference>
<dbReference type="SUPFAM" id="SSF47592">
    <property type="entry name" value="SWIB/MDM2 domain"/>
    <property type="match status" value="1"/>
</dbReference>
<accession>A0AAV5RJI8</accession>
<dbReference type="InterPro" id="IPR003121">
    <property type="entry name" value="SWIB_MDM2_domain"/>
</dbReference>
<proteinExistence type="predicted"/>
<dbReference type="PROSITE" id="PS51925">
    <property type="entry name" value="SWIB_MDM2"/>
    <property type="match status" value="1"/>
</dbReference>
<evidence type="ECO:0000259" key="1">
    <source>
        <dbReference type="PROSITE" id="PS51925"/>
    </source>
</evidence>
<comment type="caution">
    <text evidence="2">The sequence shown here is derived from an EMBL/GenBank/DDBJ whole genome shotgun (WGS) entry which is preliminary data.</text>
</comment>
<dbReference type="InterPro" id="IPR019835">
    <property type="entry name" value="SWIB_domain"/>
</dbReference>
<evidence type="ECO:0000313" key="3">
    <source>
        <dbReference type="Proteomes" id="UP001362899"/>
    </source>
</evidence>
<dbReference type="EMBL" id="BTGC01000008">
    <property type="protein sequence ID" value="GMM51729.1"/>
    <property type="molecule type" value="Genomic_DNA"/>
</dbReference>
<dbReference type="Gene3D" id="1.10.245.10">
    <property type="entry name" value="SWIB/MDM2 domain"/>
    <property type="match status" value="1"/>
</dbReference>
<dbReference type="Pfam" id="PF02201">
    <property type="entry name" value="SWIB"/>
    <property type="match status" value="1"/>
</dbReference>
<protein>
    <submittedName>
        <fullName evidence="2">Snf12 protein</fullName>
    </submittedName>
</protein>
<reference evidence="2 3" key="1">
    <citation type="journal article" date="2023" name="Elife">
        <title>Identification of key yeast species and microbe-microbe interactions impacting larval growth of Drosophila in the wild.</title>
        <authorList>
            <person name="Mure A."/>
            <person name="Sugiura Y."/>
            <person name="Maeda R."/>
            <person name="Honda K."/>
            <person name="Sakurai N."/>
            <person name="Takahashi Y."/>
            <person name="Watada M."/>
            <person name="Katoh T."/>
            <person name="Gotoh A."/>
            <person name="Gotoh Y."/>
            <person name="Taniguchi I."/>
            <person name="Nakamura K."/>
            <person name="Hayashi T."/>
            <person name="Katayama T."/>
            <person name="Uemura T."/>
            <person name="Hattori Y."/>
        </authorList>
    </citation>
    <scope>NUCLEOTIDE SEQUENCE [LARGE SCALE GENOMIC DNA]</scope>
    <source>
        <strain evidence="2 3">SB-73</strain>
    </source>
</reference>
<keyword evidence="3" id="KW-1185">Reference proteome</keyword>
<organism evidence="2 3">
    <name type="scientific">Starmerella bacillaris</name>
    <name type="common">Yeast</name>
    <name type="synonym">Candida zemplinina</name>
    <dbReference type="NCBI Taxonomy" id="1247836"/>
    <lineage>
        <taxon>Eukaryota</taxon>
        <taxon>Fungi</taxon>
        <taxon>Dikarya</taxon>
        <taxon>Ascomycota</taxon>
        <taxon>Saccharomycotina</taxon>
        <taxon>Dipodascomycetes</taxon>
        <taxon>Dipodascales</taxon>
        <taxon>Trichomonascaceae</taxon>
        <taxon>Starmerella</taxon>
    </lineage>
</organism>
<gene>
    <name evidence="2" type="ORF">DASB73_026920</name>
</gene>
<dbReference type="AlphaFoldDB" id="A0AAV5RJI8"/>
<name>A0AAV5RJI8_STABA</name>
<dbReference type="InterPro" id="IPR036885">
    <property type="entry name" value="SWIB_MDM2_dom_sf"/>
</dbReference>
<sequence>MEWQNKRKPTDRTLDEKVYSTLPNASIFKQMQDVESNIDALVQRKRLDLQDMIGRSMRINKTLRIFISSTFADQLWQQGTQYFANGEDPTWTLRVEGRLLDDDPVKSRAFSSMITSVIVELRRENPNGELDGSNTDGFSTDPDEIVEWHESSVPPEQRVEFDGLDVKRSGKNKIKAKVLIQLKEYPDKFKLSPQLAKILGVTEESKPGAVVSLWQYIRYHQLQDVDEKRLIKCNAPLKELFNREKIILPQLVELLVHHLSPREPITIEYTIDPTQNNGNTDVAFDVPIQVDHSLRSDLLTMLNSWPQGTAQIAHYDNLITQNVQALNLLAYQHDFYKEFANEPAKFLDKWVASQAADLKTIYADRQFSEEAVRHSSFYTDDLVNPALHLFLGKN</sequence>
<evidence type="ECO:0000313" key="2">
    <source>
        <dbReference type="EMBL" id="GMM51729.1"/>
    </source>
</evidence>
<dbReference type="Proteomes" id="UP001362899">
    <property type="component" value="Unassembled WGS sequence"/>
</dbReference>